<dbReference type="SMART" id="SM00186">
    <property type="entry name" value="FBG"/>
    <property type="match status" value="1"/>
</dbReference>
<dbReference type="InterPro" id="IPR036056">
    <property type="entry name" value="Fibrinogen-like_C"/>
</dbReference>
<feature type="signal peptide" evidence="1">
    <location>
        <begin position="1"/>
        <end position="23"/>
    </location>
</feature>
<name>A0AAN8K3X8_PATCE</name>
<organism evidence="3 4">
    <name type="scientific">Patella caerulea</name>
    <name type="common">Rayed Mediterranean limpet</name>
    <dbReference type="NCBI Taxonomy" id="87958"/>
    <lineage>
        <taxon>Eukaryota</taxon>
        <taxon>Metazoa</taxon>
        <taxon>Spiralia</taxon>
        <taxon>Lophotrochozoa</taxon>
        <taxon>Mollusca</taxon>
        <taxon>Gastropoda</taxon>
        <taxon>Patellogastropoda</taxon>
        <taxon>Patelloidea</taxon>
        <taxon>Patellidae</taxon>
        <taxon>Patella</taxon>
    </lineage>
</organism>
<reference evidence="3 4" key="1">
    <citation type="submission" date="2024-01" db="EMBL/GenBank/DDBJ databases">
        <title>The genome of the rayed Mediterranean limpet Patella caerulea (Linnaeus, 1758).</title>
        <authorList>
            <person name="Anh-Thu Weber A."/>
            <person name="Halstead-Nussloch G."/>
        </authorList>
    </citation>
    <scope>NUCLEOTIDE SEQUENCE [LARGE SCALE GENOMIC DNA]</scope>
    <source>
        <strain evidence="3">AATW-2023a</strain>
        <tissue evidence="3">Whole specimen</tissue>
    </source>
</reference>
<dbReference type="GO" id="GO:0005615">
    <property type="term" value="C:extracellular space"/>
    <property type="evidence" value="ECO:0007669"/>
    <property type="project" value="TreeGrafter"/>
</dbReference>
<gene>
    <name evidence="3" type="ORF">SNE40_005574</name>
</gene>
<evidence type="ECO:0000313" key="4">
    <source>
        <dbReference type="Proteomes" id="UP001347796"/>
    </source>
</evidence>
<dbReference type="AlphaFoldDB" id="A0AAN8K3X8"/>
<dbReference type="Proteomes" id="UP001347796">
    <property type="component" value="Unassembled WGS sequence"/>
</dbReference>
<keyword evidence="4" id="KW-1185">Reference proteome</keyword>
<dbReference type="InterPro" id="IPR050373">
    <property type="entry name" value="Fibrinogen_C-term_domain"/>
</dbReference>
<accession>A0AAN8K3X8</accession>
<dbReference type="EMBL" id="JAZGQO010000004">
    <property type="protein sequence ID" value="KAK6187580.1"/>
    <property type="molecule type" value="Genomic_DNA"/>
</dbReference>
<protein>
    <recommendedName>
        <fullName evidence="2">Fibrinogen C-terminal domain-containing protein</fullName>
    </recommendedName>
</protein>
<evidence type="ECO:0000313" key="3">
    <source>
        <dbReference type="EMBL" id="KAK6187580.1"/>
    </source>
</evidence>
<dbReference type="InterPro" id="IPR002181">
    <property type="entry name" value="Fibrinogen_a/b/g_C_dom"/>
</dbReference>
<feature type="chain" id="PRO_5042891228" description="Fibrinogen C-terminal domain-containing protein" evidence="1">
    <location>
        <begin position="24"/>
        <end position="361"/>
    </location>
</feature>
<evidence type="ECO:0000256" key="1">
    <source>
        <dbReference type="SAM" id="SignalP"/>
    </source>
</evidence>
<comment type="caution">
    <text evidence="3">The sequence shown here is derived from an EMBL/GenBank/DDBJ whole genome shotgun (WGS) entry which is preliminary data.</text>
</comment>
<proteinExistence type="predicted"/>
<dbReference type="Pfam" id="PF00147">
    <property type="entry name" value="Fibrinogen_C"/>
    <property type="match status" value="1"/>
</dbReference>
<sequence>MMAGWKVLLQVFTLLSYFWIVTASFDSKYIKTQVFREGSNCVKDGFDAMGIMENRSRSLIHCSILCSSTENCRRFMFDKETKLCSMFESGENCITDEEVDNIICYRQKYVCNKLHCTRCPIGYYGDQCQHIIQDCSEGRSKLLFPEKKMLSFIHPSLNGPVIEVNCAFKWGGLTYIHYRNYKCLELDFNRTMDEYANGFGHPHGNYWLGLEHVYNILQNHPIFALQVVFTFDSPDWNWVQGFYYGFNISDRLDHYRVTFSFYYPSPTNPLGDSLTNGAYTINGRPFSTYDSDSSKHDCPGRFNGGWWYLDDPVCSRANVNGKRHATSFESSWHWQDDLGDRTSFHDVNLCIVRFTGTLLLF</sequence>
<dbReference type="SUPFAM" id="SSF56496">
    <property type="entry name" value="Fibrinogen C-terminal domain-like"/>
    <property type="match status" value="1"/>
</dbReference>
<feature type="domain" description="Fibrinogen C-terminal" evidence="2">
    <location>
        <begin position="126"/>
        <end position="322"/>
    </location>
</feature>
<evidence type="ECO:0000259" key="2">
    <source>
        <dbReference type="PROSITE" id="PS51406"/>
    </source>
</evidence>
<keyword evidence="1" id="KW-0732">Signal</keyword>
<dbReference type="PANTHER" id="PTHR19143">
    <property type="entry name" value="FIBRINOGEN/TENASCIN/ANGIOPOEITIN"/>
    <property type="match status" value="1"/>
</dbReference>
<dbReference type="InterPro" id="IPR014716">
    <property type="entry name" value="Fibrinogen_a/b/g_C_1"/>
</dbReference>
<dbReference type="PROSITE" id="PS51406">
    <property type="entry name" value="FIBRINOGEN_C_2"/>
    <property type="match status" value="1"/>
</dbReference>
<dbReference type="Gene3D" id="3.90.215.10">
    <property type="entry name" value="Gamma Fibrinogen, chain A, domain 1"/>
    <property type="match status" value="1"/>
</dbReference>